<dbReference type="SUPFAM" id="SSF55945">
    <property type="entry name" value="TATA-box binding protein-like"/>
    <property type="match status" value="2"/>
</dbReference>
<dbReference type="HAMAP" id="MF_00408">
    <property type="entry name" value="TATA_bind_prot_arch"/>
    <property type="match status" value="1"/>
</dbReference>
<gene>
    <name evidence="7" type="primary">tbp</name>
    <name evidence="8" type="ORF">C496_23211</name>
</gene>
<keyword evidence="4 7" id="KW-0238">DNA-binding</keyword>
<dbReference type="PANTHER" id="PTHR10126">
    <property type="entry name" value="TATA-BOX BINDING PROTEIN"/>
    <property type="match status" value="1"/>
</dbReference>
<dbReference type="GO" id="GO:0003700">
    <property type="term" value="F:DNA-binding transcription factor activity"/>
    <property type="evidence" value="ECO:0007669"/>
    <property type="project" value="UniProtKB-UniRule"/>
</dbReference>
<reference evidence="8 9" key="1">
    <citation type="journal article" date="2014" name="PLoS Genet.">
        <title>Phylogenetically driven sequencing of extremely halophilic archaea reveals strategies for static and dynamic osmo-response.</title>
        <authorList>
            <person name="Becker E.A."/>
            <person name="Seitzer P.M."/>
            <person name="Tritt A."/>
            <person name="Larsen D."/>
            <person name="Krusor M."/>
            <person name="Yao A.I."/>
            <person name="Wu D."/>
            <person name="Madern D."/>
            <person name="Eisen J.A."/>
            <person name="Darling A.E."/>
            <person name="Facciotti M.T."/>
        </authorList>
    </citation>
    <scope>NUCLEOTIDE SEQUENCE [LARGE SCALE GENOMIC DNA]</scope>
    <source>
        <strain evidence="8 9">GA33</strain>
    </source>
</reference>
<dbReference type="Pfam" id="PF00352">
    <property type="entry name" value="TBP"/>
    <property type="match status" value="2"/>
</dbReference>
<evidence type="ECO:0000256" key="4">
    <source>
        <dbReference type="ARBA" id="ARBA00023125"/>
    </source>
</evidence>
<dbReference type="OrthoDB" id="350539at2157"/>
<comment type="similarity">
    <text evidence="1 7">Belongs to the TBP family.</text>
</comment>
<dbReference type="FunFam" id="3.30.310.10:FF:000010">
    <property type="entry name" value="TATA-box-binding protein"/>
    <property type="match status" value="1"/>
</dbReference>
<dbReference type="InterPro" id="IPR012295">
    <property type="entry name" value="TBP_dom_sf"/>
</dbReference>
<dbReference type="GO" id="GO:0006352">
    <property type="term" value="P:DNA-templated transcription initiation"/>
    <property type="evidence" value="ECO:0007669"/>
    <property type="project" value="InterPro"/>
</dbReference>
<comment type="caution">
    <text evidence="7">Lacks conserved residue(s) required for the propagation of feature annotation.</text>
</comment>
<evidence type="ECO:0000313" key="8">
    <source>
        <dbReference type="EMBL" id="ELY35537.1"/>
    </source>
</evidence>
<dbReference type="AlphaFoldDB" id="L9VF18"/>
<keyword evidence="9" id="KW-1185">Reference proteome</keyword>
<protein>
    <recommendedName>
        <fullName evidence="7">TATA-box-binding protein</fullName>
    </recommendedName>
    <alternativeName>
        <fullName evidence="7">Box A-binding protein</fullName>
        <shortName evidence="7">BAP</shortName>
    </alternativeName>
    <alternativeName>
        <fullName evidence="7">TATA sequence-binding protein</fullName>
        <shortName evidence="7">TBP</shortName>
    </alternativeName>
    <alternativeName>
        <fullName evidence="7">TATA-box factor</fullName>
    </alternativeName>
</protein>
<evidence type="ECO:0000313" key="9">
    <source>
        <dbReference type="Proteomes" id="UP000011599"/>
    </source>
</evidence>
<sequence>MTNAVDTIEIQNVVASTGVGQELELDALGQDLDDVQYDPDHFPGLIYRLQDPKATVLLFRTGKIVCTGATSVHNVQTALQDVFDTLRSLGIEAPADREITVQNIVSNADLDRQLNLNAIAIGLGLENVEYEPEQFPGLLYRLDEPEAVVLLFTSGKLLITGVKTREAIEDSLAVIIDRLEQLGLLD</sequence>
<keyword evidence="2 7" id="KW-0677">Repeat</keyword>
<evidence type="ECO:0000256" key="3">
    <source>
        <dbReference type="ARBA" id="ARBA00023015"/>
    </source>
</evidence>
<proteinExistence type="inferred from homology"/>
<evidence type="ECO:0000256" key="5">
    <source>
        <dbReference type="ARBA" id="ARBA00023163"/>
    </source>
</evidence>
<comment type="function">
    <text evidence="6 7">General factor that plays a role in the activation of archaeal genes transcribed by RNA polymerase. Binds specifically to the TATA box promoter element which lies close to the position of transcription initiation.</text>
</comment>
<evidence type="ECO:0000256" key="7">
    <source>
        <dbReference type="HAMAP-Rule" id="MF_00408"/>
    </source>
</evidence>
<keyword evidence="5 7" id="KW-0804">Transcription</keyword>
<dbReference type="Proteomes" id="UP000011599">
    <property type="component" value="Unassembled WGS sequence"/>
</dbReference>
<dbReference type="PRINTS" id="PR00686">
    <property type="entry name" value="TIFACTORIID"/>
</dbReference>
<dbReference type="RefSeq" id="WP_006092948.1">
    <property type="nucleotide sequence ID" value="NZ_AOHW01000056.1"/>
</dbReference>
<accession>L9VF18</accession>
<dbReference type="Gene3D" id="3.30.310.10">
    <property type="entry name" value="TATA-Binding Protein"/>
    <property type="match status" value="2"/>
</dbReference>
<dbReference type="CDD" id="cd04518">
    <property type="entry name" value="TBP_archaea"/>
    <property type="match status" value="1"/>
</dbReference>
<dbReference type="InterPro" id="IPR033711">
    <property type="entry name" value="TBP_archaea"/>
</dbReference>
<dbReference type="eggNOG" id="arCOG01764">
    <property type="taxonomic scope" value="Archaea"/>
</dbReference>
<dbReference type="FunFam" id="3.30.310.10:FF:000007">
    <property type="entry name" value="TATA-box-binding protein"/>
    <property type="match status" value="1"/>
</dbReference>
<dbReference type="GO" id="GO:0003677">
    <property type="term" value="F:DNA binding"/>
    <property type="evidence" value="ECO:0007669"/>
    <property type="project" value="UniProtKB-KW"/>
</dbReference>
<evidence type="ECO:0000256" key="6">
    <source>
        <dbReference type="ARBA" id="ARBA00025680"/>
    </source>
</evidence>
<name>L9VF18_9EURY</name>
<evidence type="ECO:0000256" key="1">
    <source>
        <dbReference type="ARBA" id="ARBA00005560"/>
    </source>
</evidence>
<dbReference type="EMBL" id="AOHW01000056">
    <property type="protein sequence ID" value="ELY35537.1"/>
    <property type="molecule type" value="Genomic_DNA"/>
</dbReference>
<dbReference type="InterPro" id="IPR000814">
    <property type="entry name" value="TBP"/>
</dbReference>
<dbReference type="PATRIC" id="fig|1114856.3.peg.4791"/>
<evidence type="ECO:0000256" key="2">
    <source>
        <dbReference type="ARBA" id="ARBA00022737"/>
    </source>
</evidence>
<feature type="repeat" description="1" evidence="7">
    <location>
        <begin position="10"/>
        <end position="86"/>
    </location>
</feature>
<keyword evidence="3 7" id="KW-0805">Transcription regulation</keyword>
<dbReference type="NCBIfam" id="NF001593">
    <property type="entry name" value="PRK00394.1-2"/>
    <property type="match status" value="1"/>
</dbReference>
<comment type="caution">
    <text evidence="8">The sequence shown here is derived from an EMBL/GenBank/DDBJ whole genome shotgun (WGS) entry which is preliminary data.</text>
</comment>
<organism evidence="8 9">
    <name type="scientific">Natronorubrum tibetense GA33</name>
    <dbReference type="NCBI Taxonomy" id="1114856"/>
    <lineage>
        <taxon>Archaea</taxon>
        <taxon>Methanobacteriati</taxon>
        <taxon>Methanobacteriota</taxon>
        <taxon>Stenosarchaea group</taxon>
        <taxon>Halobacteria</taxon>
        <taxon>Halobacteriales</taxon>
        <taxon>Natrialbaceae</taxon>
        <taxon>Natronorubrum</taxon>
    </lineage>
</organism>
<dbReference type="STRING" id="1114856.GCA_000383975_04698"/>